<evidence type="ECO:0000259" key="2">
    <source>
        <dbReference type="Pfam" id="PF02520"/>
    </source>
</evidence>
<evidence type="ECO:0000313" key="5">
    <source>
        <dbReference type="WBParaSite" id="HPBE_0002233101-mRNA-1"/>
    </source>
</evidence>
<name>A0A183GI86_HELPZ</name>
<reference evidence="3 4" key="1">
    <citation type="submission" date="2018-11" db="EMBL/GenBank/DDBJ databases">
        <authorList>
            <consortium name="Pathogen Informatics"/>
        </authorList>
    </citation>
    <scope>NUCLEOTIDE SEQUENCE [LARGE SCALE GENOMIC DNA]</scope>
</reference>
<proteinExistence type="predicted"/>
<gene>
    <name evidence="3" type="ORF">HPBE_LOCUS22330</name>
</gene>
<protein>
    <submittedName>
        <fullName evidence="5">DUF148 domain-containing protein</fullName>
    </submittedName>
</protein>
<evidence type="ECO:0000313" key="4">
    <source>
        <dbReference type="Proteomes" id="UP000050761"/>
    </source>
</evidence>
<feature type="compositionally biased region" description="Gly residues" evidence="1">
    <location>
        <begin position="156"/>
        <end position="170"/>
    </location>
</feature>
<dbReference type="EMBL" id="UZAH01033888">
    <property type="protein sequence ID" value="VDP31918.1"/>
    <property type="molecule type" value="Genomic_DNA"/>
</dbReference>
<organism evidence="4 5">
    <name type="scientific">Heligmosomoides polygyrus</name>
    <name type="common">Parasitic roundworm</name>
    <dbReference type="NCBI Taxonomy" id="6339"/>
    <lineage>
        <taxon>Eukaryota</taxon>
        <taxon>Metazoa</taxon>
        <taxon>Ecdysozoa</taxon>
        <taxon>Nematoda</taxon>
        <taxon>Chromadorea</taxon>
        <taxon>Rhabditida</taxon>
        <taxon>Rhabditina</taxon>
        <taxon>Rhabditomorpha</taxon>
        <taxon>Strongyloidea</taxon>
        <taxon>Heligmosomidae</taxon>
        <taxon>Heligmosomoides</taxon>
    </lineage>
</organism>
<sequence length="200" mass="20568">MIAIRSEMKQNATNLINSLLPALEELTTVVDNENQTRIAQFEAVTELAMKNPQVYSVLQFVMTQLHPTQGRHLQSRQGAGAVQQGSYGGAEEASSGGYGVAGGYGSFGQGGFDSMQDMSVDGSSTNGVAGESESSRRGGAVGYGSLGQSGVRGSERSGGYGSFGQRGANGGEETLVRGGRNGGEGQNTVAMSAQIPSGDF</sequence>
<feature type="domain" description="SXP/RAL-2 family protein Ani s 5-like cation-binding" evidence="2">
    <location>
        <begin position="5"/>
        <end position="65"/>
    </location>
</feature>
<accession>A0A183GI86</accession>
<dbReference type="AlphaFoldDB" id="A0A183GI86"/>
<keyword evidence="4" id="KW-1185">Reference proteome</keyword>
<accession>A0A3P8DDI2</accession>
<dbReference type="WBParaSite" id="HPBE_0002233101-mRNA-1">
    <property type="protein sequence ID" value="HPBE_0002233101-mRNA-1"/>
    <property type="gene ID" value="HPBE_0002233101"/>
</dbReference>
<dbReference type="Pfam" id="PF02520">
    <property type="entry name" value="ANIS5_cation-bd"/>
    <property type="match status" value="1"/>
</dbReference>
<evidence type="ECO:0000313" key="3">
    <source>
        <dbReference type="EMBL" id="VDP31918.1"/>
    </source>
</evidence>
<feature type="compositionally biased region" description="Polar residues" evidence="1">
    <location>
        <begin position="186"/>
        <end position="200"/>
    </location>
</feature>
<dbReference type="OrthoDB" id="5867022at2759"/>
<dbReference type="Proteomes" id="UP000050761">
    <property type="component" value="Unassembled WGS sequence"/>
</dbReference>
<reference evidence="5" key="2">
    <citation type="submission" date="2019-09" db="UniProtKB">
        <authorList>
            <consortium name="WormBaseParasite"/>
        </authorList>
    </citation>
    <scope>IDENTIFICATION</scope>
</reference>
<dbReference type="InterPro" id="IPR003677">
    <property type="entry name" value="ANIS5_cation-bd"/>
</dbReference>
<evidence type="ECO:0000256" key="1">
    <source>
        <dbReference type="SAM" id="MobiDB-lite"/>
    </source>
</evidence>
<feature type="region of interest" description="Disordered" evidence="1">
    <location>
        <begin position="118"/>
        <end position="200"/>
    </location>
</feature>